<dbReference type="AlphaFoldDB" id="A0A7R9EVS9"/>
<keyword evidence="1" id="KW-0040">ANK repeat</keyword>
<dbReference type="GO" id="GO:0005654">
    <property type="term" value="C:nucleoplasm"/>
    <property type="evidence" value="ECO:0007669"/>
    <property type="project" value="UniProtKB-ARBA"/>
</dbReference>
<dbReference type="GO" id="GO:0007249">
    <property type="term" value="P:canonical NF-kappaB signal transduction"/>
    <property type="evidence" value="ECO:0007669"/>
    <property type="project" value="UniProtKB-ARBA"/>
</dbReference>
<feature type="domain" description="RHD" evidence="3">
    <location>
        <begin position="71"/>
        <end position="273"/>
    </location>
</feature>
<dbReference type="Pfam" id="PF16179">
    <property type="entry name" value="RHD_dimer"/>
    <property type="match status" value="1"/>
</dbReference>
<dbReference type="PROSITE" id="PS50254">
    <property type="entry name" value="REL_2"/>
    <property type="match status" value="1"/>
</dbReference>
<feature type="region of interest" description="Disordered" evidence="2">
    <location>
        <begin position="30"/>
        <end position="54"/>
    </location>
</feature>
<dbReference type="SUPFAM" id="SSF48403">
    <property type="entry name" value="Ankyrin repeat"/>
    <property type="match status" value="1"/>
</dbReference>
<dbReference type="Pfam" id="PF12796">
    <property type="entry name" value="Ank_2"/>
    <property type="match status" value="1"/>
</dbReference>
<dbReference type="InterPro" id="IPR008967">
    <property type="entry name" value="p53-like_TF_DNA-bd_sf"/>
</dbReference>
<dbReference type="GO" id="GO:0005737">
    <property type="term" value="C:cytoplasm"/>
    <property type="evidence" value="ECO:0007669"/>
    <property type="project" value="InterPro"/>
</dbReference>
<dbReference type="GO" id="GO:0048935">
    <property type="term" value="P:peripheral nervous system neuron development"/>
    <property type="evidence" value="ECO:0007669"/>
    <property type="project" value="UniProtKB-ARBA"/>
</dbReference>
<dbReference type="Gene3D" id="2.60.40.340">
    <property type="entry name" value="Rel homology domain (RHD), DNA-binding domain"/>
    <property type="match status" value="1"/>
</dbReference>
<dbReference type="GO" id="GO:0001228">
    <property type="term" value="F:DNA-binding transcription activator activity, RNA polymerase II-specific"/>
    <property type="evidence" value="ECO:0007669"/>
    <property type="project" value="UniProtKB-ARBA"/>
</dbReference>
<feature type="region of interest" description="Disordered" evidence="2">
    <location>
        <begin position="830"/>
        <end position="903"/>
    </location>
</feature>
<dbReference type="InterPro" id="IPR036770">
    <property type="entry name" value="Ankyrin_rpt-contain_sf"/>
</dbReference>
<dbReference type="SUPFAM" id="SSF49417">
    <property type="entry name" value="p53-like transcription factors"/>
    <property type="match status" value="1"/>
</dbReference>
<dbReference type="Gene3D" id="1.10.533.10">
    <property type="entry name" value="Death Domain, Fas"/>
    <property type="match status" value="1"/>
</dbReference>
<dbReference type="PANTHER" id="PTHR24169:SF28">
    <property type="entry name" value="NUCLEAR FACTOR NF-KAPPA-B P110 SUBUNIT"/>
    <property type="match status" value="1"/>
</dbReference>
<dbReference type="Pfam" id="PF00023">
    <property type="entry name" value="Ank"/>
    <property type="match status" value="1"/>
</dbReference>
<dbReference type="CDD" id="cd01177">
    <property type="entry name" value="IPT_NFkappaB"/>
    <property type="match status" value="1"/>
</dbReference>
<dbReference type="Pfam" id="PF00554">
    <property type="entry name" value="RHD_DNA_bind"/>
    <property type="match status" value="1"/>
</dbReference>
<dbReference type="PRINTS" id="PR00057">
    <property type="entry name" value="NFKBTNSCPFCT"/>
</dbReference>
<dbReference type="InterPro" id="IPR014756">
    <property type="entry name" value="Ig_E-set"/>
</dbReference>
<protein>
    <recommendedName>
        <fullName evidence="3">RHD domain-containing protein</fullName>
    </recommendedName>
</protein>
<dbReference type="InterPro" id="IPR013783">
    <property type="entry name" value="Ig-like_fold"/>
</dbReference>
<dbReference type="EMBL" id="OD565194">
    <property type="protein sequence ID" value="CAD7441092.1"/>
    <property type="molecule type" value="Genomic_DNA"/>
</dbReference>
<feature type="compositionally biased region" description="Acidic residues" evidence="2">
    <location>
        <begin position="886"/>
        <end position="903"/>
    </location>
</feature>
<dbReference type="GO" id="GO:0008063">
    <property type="term" value="P:Toll signaling pathway"/>
    <property type="evidence" value="ECO:0007669"/>
    <property type="project" value="UniProtKB-ARBA"/>
</dbReference>
<dbReference type="GO" id="GO:0045087">
    <property type="term" value="P:innate immune response"/>
    <property type="evidence" value="ECO:0007669"/>
    <property type="project" value="UniProtKB-ARBA"/>
</dbReference>
<feature type="region of interest" description="Disordered" evidence="2">
    <location>
        <begin position="495"/>
        <end position="517"/>
    </location>
</feature>
<dbReference type="InterPro" id="IPR000451">
    <property type="entry name" value="NFkB/Dor"/>
</dbReference>
<dbReference type="SMART" id="SM00429">
    <property type="entry name" value="IPT"/>
    <property type="match status" value="1"/>
</dbReference>
<organism evidence="4">
    <name type="scientific">Timema bartmani</name>
    <dbReference type="NCBI Taxonomy" id="61472"/>
    <lineage>
        <taxon>Eukaryota</taxon>
        <taxon>Metazoa</taxon>
        <taxon>Ecdysozoa</taxon>
        <taxon>Arthropoda</taxon>
        <taxon>Hexapoda</taxon>
        <taxon>Insecta</taxon>
        <taxon>Pterygota</taxon>
        <taxon>Neoptera</taxon>
        <taxon>Polyneoptera</taxon>
        <taxon>Phasmatodea</taxon>
        <taxon>Timematodea</taxon>
        <taxon>Timematoidea</taxon>
        <taxon>Timematidae</taxon>
        <taxon>Timema</taxon>
    </lineage>
</organism>
<dbReference type="PANTHER" id="PTHR24169">
    <property type="entry name" value="NUCLEAR FACTOR NF-KAPPA-B PROTEIN"/>
    <property type="match status" value="1"/>
</dbReference>
<dbReference type="InterPro" id="IPR032397">
    <property type="entry name" value="RHD_dimer"/>
</dbReference>
<dbReference type="Gene3D" id="1.25.40.20">
    <property type="entry name" value="Ankyrin repeat-containing domain"/>
    <property type="match status" value="2"/>
</dbReference>
<feature type="compositionally biased region" description="Polar residues" evidence="2">
    <location>
        <begin position="865"/>
        <end position="881"/>
    </location>
</feature>
<dbReference type="InterPro" id="IPR011029">
    <property type="entry name" value="DEATH-like_dom_sf"/>
</dbReference>
<feature type="repeat" description="ANK" evidence="1">
    <location>
        <begin position="642"/>
        <end position="674"/>
    </location>
</feature>
<reference evidence="4" key="1">
    <citation type="submission" date="2020-11" db="EMBL/GenBank/DDBJ databases">
        <authorList>
            <person name="Tran Van P."/>
        </authorList>
    </citation>
    <scope>NUCLEOTIDE SEQUENCE</scope>
</reference>
<evidence type="ECO:0000259" key="3">
    <source>
        <dbReference type="PROSITE" id="PS50254"/>
    </source>
</evidence>
<name>A0A7R9EVS9_9NEOP</name>
<proteinExistence type="predicted"/>
<dbReference type="GO" id="GO:0000978">
    <property type="term" value="F:RNA polymerase II cis-regulatory region sequence-specific DNA binding"/>
    <property type="evidence" value="ECO:0007669"/>
    <property type="project" value="TreeGrafter"/>
</dbReference>
<accession>A0A7R9EVS9</accession>
<evidence type="ECO:0000256" key="2">
    <source>
        <dbReference type="SAM" id="MobiDB-lite"/>
    </source>
</evidence>
<dbReference type="InterPro" id="IPR011539">
    <property type="entry name" value="RHD_DNA_bind_dom"/>
</dbReference>
<feature type="repeat" description="ANK" evidence="1">
    <location>
        <begin position="716"/>
        <end position="748"/>
    </location>
</feature>
<dbReference type="Gene3D" id="2.60.40.10">
    <property type="entry name" value="Immunoglobulins"/>
    <property type="match status" value="1"/>
</dbReference>
<dbReference type="InterPro" id="IPR002110">
    <property type="entry name" value="Ankyrin_rpt"/>
</dbReference>
<dbReference type="PROSITE" id="PS50297">
    <property type="entry name" value="ANK_REP_REGION"/>
    <property type="match status" value="3"/>
</dbReference>
<feature type="region of interest" description="Disordered" evidence="2">
    <location>
        <begin position="372"/>
        <end position="391"/>
    </location>
</feature>
<dbReference type="InterPro" id="IPR033926">
    <property type="entry name" value="IPT_NFkappaB"/>
</dbReference>
<feature type="repeat" description="ANK" evidence="1">
    <location>
        <begin position="675"/>
        <end position="697"/>
    </location>
</feature>
<evidence type="ECO:0000256" key="1">
    <source>
        <dbReference type="PROSITE-ProRule" id="PRU00023"/>
    </source>
</evidence>
<evidence type="ECO:0000313" key="4">
    <source>
        <dbReference type="EMBL" id="CAD7441092.1"/>
    </source>
</evidence>
<gene>
    <name evidence="4" type="ORF">TBIB3V08_LOCUS3566</name>
</gene>
<feature type="compositionally biased region" description="Polar residues" evidence="2">
    <location>
        <begin position="31"/>
        <end position="54"/>
    </location>
</feature>
<dbReference type="GO" id="GO:0035206">
    <property type="term" value="P:regulation of hemocyte proliferation"/>
    <property type="evidence" value="ECO:0007669"/>
    <property type="project" value="UniProtKB-ARBA"/>
</dbReference>
<dbReference type="FunFam" id="2.60.40.10:FF:000046">
    <property type="entry name" value="Nuclear factor NF-kappa-B p105 subunit"/>
    <property type="match status" value="1"/>
</dbReference>
<dbReference type="GO" id="GO:0002225">
    <property type="term" value="P:positive regulation of antimicrobial peptide production"/>
    <property type="evidence" value="ECO:0007669"/>
    <property type="project" value="UniProtKB-ARBA"/>
</dbReference>
<dbReference type="PROSITE" id="PS50088">
    <property type="entry name" value="ANK_REPEAT"/>
    <property type="match status" value="3"/>
</dbReference>
<dbReference type="SMART" id="SM00248">
    <property type="entry name" value="ANK"/>
    <property type="match status" value="7"/>
</dbReference>
<dbReference type="InterPro" id="IPR002909">
    <property type="entry name" value="IPT_dom"/>
</dbReference>
<sequence length="1053" mass="118776">MHPPLGSDMFKLVWRPYGYPHAPVAVYPESMSASSSDNSQESTTTNHSSPSSMSHYTTIELQDLLRLQSNNEGPCLVIREEPVDRFRFRYKSEMIGTHGSILGRNSEKMRKKSYPTVELCNYNGSAIIRCTLCTFSPKGLPRSLHTHRLVVRQGNEDKDDPHDIVVSPDHGYIAVFQGMGIIHTAKKNIVDELIKKKRAHILERIRCQNPTVNSLSVRDECNIRKDAELEARKMNLNSVSLRFEAFRQDENGRMVELCNPVYSCAINNMKSALTGELKICRIDRHTSSCYGGDEIFILVEKVGKKNLKIKFFELDDEENEVWCDYGRFSELDVHHQYAVVFRTPPYRDMNIDRVVDVFVQLLRPSDGDCSEPVRFQYKPSEKSGRKRHRMSEDSLPLEVQILNNTGINNLVNNLSLENTAYLPPAQARTLFIDPEEVMMHHNSNPKLPHIDDTVPELFQDAFNDGEALTSSEFKEYIQNLSLSSGSLSEYISTLDPSELDGPKSEDMDLTTDSARGTSRFKIPTDTLKKGILSVRELLMTKEGGKQGVSREKGMTNKKVPNKVYLSDIPKTVVKQLTEMLKERPPPKVVAKIVEELFHSRSAEGYSPLHFAILMNLKDSLKVMLSVLGKGRHTDIINARDNNKETALHMSVKQNDQNFVSMLLHVGAEVNIPNKAGDTPFHLAVSLGHTQCLEELLESTNYQLGQPQPKLSKKNENGETALHIAAHRMNLEAVNLLCRAGADVNETTLHQGDTVLHIAVNEECMPIIKYIVEKTKIKIDQPNLAGNTALHMSCVVGGKGSVEICRFLMDNKANPYKANYIIERQRMKEQEGTKLKGTSALVEVKQEPDSEPEDEKTPVALMLSEGASSTVNSELRMSTEENNGGMEDSEEDSEEDEDSEDDDELVDFHGQTSFDLASNNEDILKLLRKLDKRMEEVEAPTLVVKEEKEEETTTEEEDPNVKLTDETLERLSEILNKSGGWKKLAEMLDYAFLVRNINNASNPSKMLFTYAEQVHGNLSVWNLRGYLDIMGENEAVEVIDNMLAQHYVSTSDHV</sequence>
<dbReference type="InterPro" id="IPR037059">
    <property type="entry name" value="RHD_DNA_bind_dom_sf"/>
</dbReference>
<dbReference type="SUPFAM" id="SSF47986">
    <property type="entry name" value="DEATH domain"/>
    <property type="match status" value="1"/>
</dbReference>
<dbReference type="SUPFAM" id="SSF81296">
    <property type="entry name" value="E set domains"/>
    <property type="match status" value="1"/>
</dbReference>